<dbReference type="InterPro" id="IPR037185">
    <property type="entry name" value="EmrE-like"/>
</dbReference>
<evidence type="ECO:0000259" key="7">
    <source>
        <dbReference type="Pfam" id="PF00892"/>
    </source>
</evidence>
<feature type="domain" description="EamA" evidence="7">
    <location>
        <begin position="154"/>
        <end position="290"/>
    </location>
</feature>
<dbReference type="EMBL" id="JAECZC010000014">
    <property type="protein sequence ID" value="MBH8562544.1"/>
    <property type="molecule type" value="Genomic_DNA"/>
</dbReference>
<feature type="transmembrane region" description="Helical" evidence="6">
    <location>
        <begin position="154"/>
        <end position="172"/>
    </location>
</feature>
<feature type="transmembrane region" description="Helical" evidence="6">
    <location>
        <begin position="128"/>
        <end position="148"/>
    </location>
</feature>
<feature type="transmembrane region" description="Helical" evidence="6">
    <location>
        <begin position="66"/>
        <end position="85"/>
    </location>
</feature>
<evidence type="ECO:0000313" key="9">
    <source>
        <dbReference type="Proteomes" id="UP000632766"/>
    </source>
</evidence>
<dbReference type="GO" id="GO:0016020">
    <property type="term" value="C:membrane"/>
    <property type="evidence" value="ECO:0007669"/>
    <property type="project" value="UniProtKB-SubCell"/>
</dbReference>
<dbReference type="Proteomes" id="UP000632766">
    <property type="component" value="Unassembled WGS sequence"/>
</dbReference>
<comment type="caution">
    <text evidence="8">The sequence shown here is derived from an EMBL/GenBank/DDBJ whole genome shotgun (WGS) entry which is preliminary data.</text>
</comment>
<evidence type="ECO:0000256" key="2">
    <source>
        <dbReference type="ARBA" id="ARBA00007362"/>
    </source>
</evidence>
<dbReference type="PANTHER" id="PTHR32322:SF2">
    <property type="entry name" value="EAMA DOMAIN-CONTAINING PROTEIN"/>
    <property type="match status" value="1"/>
</dbReference>
<gene>
    <name evidence="8" type="ORF">I8748_10205</name>
</gene>
<dbReference type="InterPro" id="IPR050638">
    <property type="entry name" value="AA-Vitamin_Transporters"/>
</dbReference>
<dbReference type="RefSeq" id="WP_198124461.1">
    <property type="nucleotide sequence ID" value="NZ_JAECZC010000014.1"/>
</dbReference>
<evidence type="ECO:0000256" key="4">
    <source>
        <dbReference type="ARBA" id="ARBA00022989"/>
    </source>
</evidence>
<keyword evidence="4 6" id="KW-1133">Transmembrane helix</keyword>
<feature type="domain" description="EamA" evidence="7">
    <location>
        <begin position="7"/>
        <end position="139"/>
    </location>
</feature>
<evidence type="ECO:0000256" key="6">
    <source>
        <dbReference type="SAM" id="Phobius"/>
    </source>
</evidence>
<dbReference type="InterPro" id="IPR000620">
    <property type="entry name" value="EamA_dom"/>
</dbReference>
<keyword evidence="9" id="KW-1185">Reference proteome</keyword>
<dbReference type="SUPFAM" id="SSF103481">
    <property type="entry name" value="Multidrug resistance efflux transporter EmrE"/>
    <property type="match status" value="2"/>
</dbReference>
<comment type="similarity">
    <text evidence="2">Belongs to the EamA transporter family.</text>
</comment>
<protein>
    <submittedName>
        <fullName evidence="8">DMT family transporter</fullName>
    </submittedName>
</protein>
<accession>A0A8J7HU78</accession>
<feature type="transmembrane region" description="Helical" evidence="6">
    <location>
        <begin position="243"/>
        <end position="267"/>
    </location>
</feature>
<comment type="subcellular location">
    <subcellularLocation>
        <location evidence="1">Membrane</location>
        <topology evidence="1">Multi-pass membrane protein</topology>
    </subcellularLocation>
</comment>
<feature type="transmembrane region" description="Helical" evidence="6">
    <location>
        <begin position="273"/>
        <end position="292"/>
    </location>
</feature>
<feature type="transmembrane region" description="Helical" evidence="6">
    <location>
        <begin position="7"/>
        <end position="29"/>
    </location>
</feature>
<dbReference type="AlphaFoldDB" id="A0A8J7HU78"/>
<keyword evidence="3 6" id="KW-0812">Transmembrane</keyword>
<proteinExistence type="inferred from homology"/>
<reference evidence="8 9" key="1">
    <citation type="journal article" date="2021" name="Int. J. Syst. Evol. Microbiol.">
        <title>Amazonocrinis nigriterrae gen. nov., sp. nov., Atlanticothrix silvestris gen. nov., sp. nov. and Dendronalium phyllosphericum gen. nov., sp. nov., nostocacean cyanobacteria from Brazilian environments.</title>
        <authorList>
            <person name="Alvarenga D.O."/>
            <person name="Andreote A.P.D."/>
            <person name="Branco L.H.Z."/>
            <person name="Delbaje E."/>
            <person name="Cruz R.B."/>
            <person name="Varani A.M."/>
            <person name="Fiore M.F."/>
        </authorList>
    </citation>
    <scope>NUCLEOTIDE SEQUENCE [LARGE SCALE GENOMIC DNA]</scope>
    <source>
        <strain evidence="8 9">CENA67</strain>
    </source>
</reference>
<name>A0A8J7HU78_9NOST</name>
<organism evidence="8 9">
    <name type="scientific">Amazonocrinis nigriterrae CENA67</name>
    <dbReference type="NCBI Taxonomy" id="2794033"/>
    <lineage>
        <taxon>Bacteria</taxon>
        <taxon>Bacillati</taxon>
        <taxon>Cyanobacteriota</taxon>
        <taxon>Cyanophyceae</taxon>
        <taxon>Nostocales</taxon>
        <taxon>Nostocaceae</taxon>
        <taxon>Amazonocrinis</taxon>
        <taxon>Amazonocrinis nigriterrae</taxon>
    </lineage>
</organism>
<dbReference type="Pfam" id="PF00892">
    <property type="entry name" value="EamA"/>
    <property type="match status" value="2"/>
</dbReference>
<dbReference type="PANTHER" id="PTHR32322">
    <property type="entry name" value="INNER MEMBRANE TRANSPORTER"/>
    <property type="match status" value="1"/>
</dbReference>
<dbReference type="Gene3D" id="1.10.3730.20">
    <property type="match status" value="1"/>
</dbReference>
<feature type="transmembrane region" description="Helical" evidence="6">
    <location>
        <begin position="184"/>
        <end position="203"/>
    </location>
</feature>
<feature type="transmembrane region" description="Helical" evidence="6">
    <location>
        <begin position="215"/>
        <end position="236"/>
    </location>
</feature>
<evidence type="ECO:0000313" key="8">
    <source>
        <dbReference type="EMBL" id="MBH8562544.1"/>
    </source>
</evidence>
<evidence type="ECO:0000256" key="1">
    <source>
        <dbReference type="ARBA" id="ARBA00004141"/>
    </source>
</evidence>
<sequence length="298" mass="31666">MMTITKIYIKLILVAFIWGGTFIAGRIAAPYLSPYTGAALRFTFASICLLWLVSKTHSWVAPSPKIWLQTILMGLTGVVVYNLCFFEGLKHISASRAALVIATNPVCALLAARIFLGEHLTLRRIVGILISLCGAVIVITQGDLALLWNGGIGIGEVIIFGCVLSWVTYTLLSKKAMQTLSPLTATTYSTLIGCTFLIVFAISKGGIQEIATIPINAWVALAFLGILGTAVAFNWYLDGVRELGAAGAALFINLVPVFAVLLAVSILGESLNLTTLVGGGLVIGGISLTNQIKEPKLL</sequence>
<evidence type="ECO:0000256" key="3">
    <source>
        <dbReference type="ARBA" id="ARBA00022692"/>
    </source>
</evidence>
<evidence type="ECO:0000256" key="5">
    <source>
        <dbReference type="ARBA" id="ARBA00023136"/>
    </source>
</evidence>
<keyword evidence="5 6" id="KW-0472">Membrane</keyword>
<feature type="transmembrane region" description="Helical" evidence="6">
    <location>
        <begin position="97"/>
        <end position="116"/>
    </location>
</feature>